<dbReference type="Pfam" id="PF24883">
    <property type="entry name" value="NPHP3_N"/>
    <property type="match status" value="1"/>
</dbReference>
<dbReference type="PANTHER" id="PTHR10039">
    <property type="entry name" value="AMELOGENIN"/>
    <property type="match status" value="1"/>
</dbReference>
<accession>A0A3N4J6R5</accession>
<organism evidence="4 5">
    <name type="scientific">Choiromyces venosus 120613-1</name>
    <dbReference type="NCBI Taxonomy" id="1336337"/>
    <lineage>
        <taxon>Eukaryota</taxon>
        <taxon>Fungi</taxon>
        <taxon>Dikarya</taxon>
        <taxon>Ascomycota</taxon>
        <taxon>Pezizomycotina</taxon>
        <taxon>Pezizomycetes</taxon>
        <taxon>Pezizales</taxon>
        <taxon>Tuberaceae</taxon>
        <taxon>Choiromyces</taxon>
    </lineage>
</organism>
<name>A0A3N4J6R5_9PEZI</name>
<evidence type="ECO:0000256" key="1">
    <source>
        <dbReference type="ARBA" id="ARBA00022737"/>
    </source>
</evidence>
<dbReference type="OrthoDB" id="1577640at2759"/>
<evidence type="ECO:0000313" key="5">
    <source>
        <dbReference type="Proteomes" id="UP000276215"/>
    </source>
</evidence>
<evidence type="ECO:0000259" key="2">
    <source>
        <dbReference type="Pfam" id="PF22939"/>
    </source>
</evidence>
<proteinExistence type="predicted"/>
<protein>
    <submittedName>
        <fullName evidence="4">Uncharacterized protein</fullName>
    </submittedName>
</protein>
<dbReference type="Proteomes" id="UP000276215">
    <property type="component" value="Unassembled WGS sequence"/>
</dbReference>
<dbReference type="InterPro" id="IPR056884">
    <property type="entry name" value="NPHP3-like_N"/>
</dbReference>
<feature type="domain" description="Nephrocystin 3-like N-terminal" evidence="3">
    <location>
        <begin position="26"/>
        <end position="198"/>
    </location>
</feature>
<dbReference type="SUPFAM" id="SSF52540">
    <property type="entry name" value="P-loop containing nucleoside triphosphate hydrolases"/>
    <property type="match status" value="1"/>
</dbReference>
<evidence type="ECO:0000259" key="3">
    <source>
        <dbReference type="Pfam" id="PF24883"/>
    </source>
</evidence>
<reference evidence="4 5" key="1">
    <citation type="journal article" date="2018" name="Nat. Ecol. Evol.">
        <title>Pezizomycetes genomes reveal the molecular basis of ectomycorrhizal truffle lifestyle.</title>
        <authorList>
            <person name="Murat C."/>
            <person name="Payen T."/>
            <person name="Noel B."/>
            <person name="Kuo A."/>
            <person name="Morin E."/>
            <person name="Chen J."/>
            <person name="Kohler A."/>
            <person name="Krizsan K."/>
            <person name="Balestrini R."/>
            <person name="Da Silva C."/>
            <person name="Montanini B."/>
            <person name="Hainaut M."/>
            <person name="Levati E."/>
            <person name="Barry K.W."/>
            <person name="Belfiori B."/>
            <person name="Cichocki N."/>
            <person name="Clum A."/>
            <person name="Dockter R.B."/>
            <person name="Fauchery L."/>
            <person name="Guy J."/>
            <person name="Iotti M."/>
            <person name="Le Tacon F."/>
            <person name="Lindquist E.A."/>
            <person name="Lipzen A."/>
            <person name="Malagnac F."/>
            <person name="Mello A."/>
            <person name="Molinier V."/>
            <person name="Miyauchi S."/>
            <person name="Poulain J."/>
            <person name="Riccioni C."/>
            <person name="Rubini A."/>
            <person name="Sitrit Y."/>
            <person name="Splivallo R."/>
            <person name="Traeger S."/>
            <person name="Wang M."/>
            <person name="Zifcakova L."/>
            <person name="Wipf D."/>
            <person name="Zambonelli A."/>
            <person name="Paolocci F."/>
            <person name="Nowrousian M."/>
            <person name="Ottonello S."/>
            <person name="Baldrian P."/>
            <person name="Spatafora J.W."/>
            <person name="Henrissat B."/>
            <person name="Nagy L.G."/>
            <person name="Aury J.M."/>
            <person name="Wincker P."/>
            <person name="Grigoriev I.V."/>
            <person name="Bonfante P."/>
            <person name="Martin F.M."/>
        </authorList>
    </citation>
    <scope>NUCLEOTIDE SEQUENCE [LARGE SCALE GENOMIC DNA]</scope>
    <source>
        <strain evidence="4 5">120613-1</strain>
    </source>
</reference>
<feature type="non-terminal residue" evidence="4">
    <location>
        <position position="417"/>
    </location>
</feature>
<keyword evidence="5" id="KW-1185">Reference proteome</keyword>
<dbReference type="InterPro" id="IPR027417">
    <property type="entry name" value="P-loop_NTPase"/>
</dbReference>
<dbReference type="EMBL" id="ML120444">
    <property type="protein sequence ID" value="RPA93972.1"/>
    <property type="molecule type" value="Genomic_DNA"/>
</dbReference>
<keyword evidence="1" id="KW-0677">Repeat</keyword>
<dbReference type="Gene3D" id="3.40.50.300">
    <property type="entry name" value="P-loop containing nucleotide triphosphate hydrolases"/>
    <property type="match status" value="1"/>
</dbReference>
<dbReference type="STRING" id="1336337.A0A3N4J6R5"/>
<feature type="non-terminal residue" evidence="4">
    <location>
        <position position="1"/>
    </location>
</feature>
<dbReference type="AlphaFoldDB" id="A0A3N4J6R5"/>
<gene>
    <name evidence="4" type="ORF">L873DRAFT_1657161</name>
</gene>
<feature type="domain" description="GPI inositol-deacylase winged helix" evidence="2">
    <location>
        <begin position="314"/>
        <end position="388"/>
    </location>
</feature>
<sequence length="417" mass="46775">QILTWLSPLEPRLRHNDVRDRRVDNVGEWLLKTKEFKSWYDWSREGDCGNAVLFCYGDPGAGKTFISRNDSSLVVDKLCDEARGQNTAVACFYFDFAARKEQTATNMLGSLLKQMVSGMERIPEEISRAYEEQKAIGGRAPRLPEIVKMLQSITSSQRTFICIDALDECATGHRVKILDSLKQILDHSPGTRIFVTGRPHIQAEIEKRLAGRVICLSVCPSKNDIVRYLRVRLNEDETPDAMDESLEADILKEIPEAISEIFLLVNLNIEAILHESTVYRRRQKLRTITDGGGLGDAYGATIERIKAQDGDKSRLGMAALMWICHAERPLHPDELCHALAVELDSTDFNIGNIPSISTLVGCAQGLITVDKEASTVRLIHFTLQEYLSAHPDLFNSPHSTMAETCLTYLNSQQVKTL</sequence>
<dbReference type="Pfam" id="PF22939">
    <property type="entry name" value="WHD_GPIID"/>
    <property type="match status" value="1"/>
</dbReference>
<evidence type="ECO:0000313" key="4">
    <source>
        <dbReference type="EMBL" id="RPA93972.1"/>
    </source>
</evidence>
<dbReference type="PANTHER" id="PTHR10039:SF15">
    <property type="entry name" value="NACHT DOMAIN-CONTAINING PROTEIN"/>
    <property type="match status" value="1"/>
</dbReference>
<dbReference type="InterPro" id="IPR054471">
    <property type="entry name" value="GPIID_WHD"/>
</dbReference>